<evidence type="ECO:0000313" key="5">
    <source>
        <dbReference type="EMBL" id="BAQ94343.1"/>
    </source>
</evidence>
<dbReference type="PRINTS" id="PR00833">
    <property type="entry name" value="POAALLERGEN"/>
</dbReference>
<dbReference type="EMBL" id="AP013546">
    <property type="protein sequence ID" value="BAQ94343.1"/>
    <property type="molecule type" value="Genomic_DNA"/>
</dbReference>
<keyword evidence="3" id="KW-0946">Virion</keyword>
<dbReference type="RefSeq" id="YP_009777599.1">
    <property type="nucleotide sequence ID" value="NC_047700.1"/>
</dbReference>
<organism evidence="5 6">
    <name type="scientific">uncultured phage_MedDCM-OCT-S37-C6</name>
    <dbReference type="NCBI Taxonomy" id="2740804"/>
    <lineage>
        <taxon>Viruses</taxon>
        <taxon>Duplodnaviria</taxon>
        <taxon>Heunggongvirae</taxon>
        <taxon>Uroviricota</taxon>
        <taxon>Caudoviricetes</taxon>
        <taxon>Autographivirales</taxon>
        <taxon>Oinezvirus</taxon>
        <taxon>Oinezvirus S37C6</taxon>
    </lineage>
</organism>
<keyword evidence="2" id="KW-1227">Viral tail protein</keyword>
<comment type="subcellular location">
    <subcellularLocation>
        <location evidence="1">Virion</location>
    </subcellularLocation>
</comment>
<reference evidence="5 6" key="1">
    <citation type="journal article" date="2013" name="PLoS Genet.">
        <title>Expanding the Marine Virosphere Using Metagenomics.</title>
        <authorList>
            <person name="Mizuno C.M."/>
            <person name="Rodriguez-Valera F."/>
            <person name="Kimes N.E."/>
            <person name="Ghai R."/>
        </authorList>
    </citation>
    <scope>NUCLEOTIDE SEQUENCE [LARGE SCALE GENOMIC DNA]</scope>
    <source>
        <strain evidence="5">UvMED-CGR-C79-MedDCM-OCT-S37-C6</strain>
    </source>
</reference>
<sequence length="499" mass="49426">MPVSYSTHTVASTATGSALQFAVSYPYILRSHVKVYYGRDILAGTHTSLLVDGTDYNWTTDTQITLSAAPSAQSTLTIIRETPTSAQLVPWQDGSNLIAEDLNKSDKQNLYAVQEVQDKNQLASDDATAASTAANAATTAANAATTAANNANTAATAATADSAAAVTTANAASATANTANTNATAAQAAATAAQTSATNAATDAAAAQTSATAAQTSATAAQTSATAAQTSATSAATDAASAISTANAASTTATTALNNSRQSDGQGGFTTAISLANTANTTANSATSTANTASTNASSAVTTANAASATASAASAAVANAAFYSPVAALANLPSSPANEDRVEVIDSTGVQSSSAVSGVPSGFTGSTNLTVRLQYSTSSTKWEWQQYFAADPENRYATSYLPVIKGDGTSSGQVGKITLNCSNNNHGVSIQSPAHSAGATYTLTLPVNTGSANQALTTNGQGVLSWADAGSPTIDGGNFNSGGSLVTTTQTIDGGSFN</sequence>
<evidence type="ECO:0000256" key="1">
    <source>
        <dbReference type="ARBA" id="ARBA00004328"/>
    </source>
</evidence>
<evidence type="ECO:0000313" key="6">
    <source>
        <dbReference type="Proteomes" id="UP000504913"/>
    </source>
</evidence>
<name>A0A6S4PGP3_9CAUD</name>
<dbReference type="Pfam" id="PF03906">
    <property type="entry name" value="Phage_T7_tail"/>
    <property type="match status" value="1"/>
</dbReference>
<protein>
    <recommendedName>
        <fullName evidence="4">Bacteriophage T7 tail fibre protein-like N-terminal domain-containing protein</fullName>
    </recommendedName>
</protein>
<keyword evidence="6" id="KW-1185">Reference proteome</keyword>
<proteinExistence type="predicted"/>
<evidence type="ECO:0000256" key="3">
    <source>
        <dbReference type="ARBA" id="ARBA00022844"/>
    </source>
</evidence>
<dbReference type="GO" id="GO:0098015">
    <property type="term" value="C:virus tail"/>
    <property type="evidence" value="ECO:0007669"/>
    <property type="project" value="UniProtKB-KW"/>
</dbReference>
<dbReference type="Proteomes" id="UP000504913">
    <property type="component" value="Segment"/>
</dbReference>
<accession>A0A6S4PGP3</accession>
<dbReference type="KEGG" id="vg:55412245"/>
<feature type="domain" description="Bacteriophage T7 tail fibre protein-like N-terminal" evidence="4">
    <location>
        <begin position="8"/>
        <end position="121"/>
    </location>
</feature>
<dbReference type="GeneID" id="55412245"/>
<evidence type="ECO:0000256" key="2">
    <source>
        <dbReference type="ARBA" id="ARBA00022732"/>
    </source>
</evidence>
<evidence type="ECO:0000259" key="4">
    <source>
        <dbReference type="Pfam" id="PF03906"/>
    </source>
</evidence>
<dbReference type="InterPro" id="IPR005604">
    <property type="entry name" value="Phage_T7_tail_fibre-like_N"/>
</dbReference>